<keyword evidence="4" id="KW-0408">Iron</keyword>
<keyword evidence="3" id="KW-0479">Metal-binding</keyword>
<evidence type="ECO:0000256" key="5">
    <source>
        <dbReference type="ARBA" id="ARBA00023014"/>
    </source>
</evidence>
<dbReference type="EMBL" id="BAAACG010000001">
    <property type="protein sequence ID" value="GAA0732063.1"/>
    <property type="molecule type" value="Genomic_DNA"/>
</dbReference>
<dbReference type="PANTHER" id="PTHR30548">
    <property type="entry name" value="2-HYDROXYGLUTARYL-COA DEHYDRATASE, D-COMPONENT-RELATED"/>
    <property type="match status" value="1"/>
</dbReference>
<accession>A0ABP3UER2</accession>
<comment type="caution">
    <text evidence="7">The sequence shown here is derived from an EMBL/GenBank/DDBJ whole genome shotgun (WGS) entry which is preliminary data.</text>
</comment>
<keyword evidence="5" id="KW-0411">Iron-sulfur</keyword>
<proteinExistence type="inferred from homology"/>
<dbReference type="Gene3D" id="1.20.1270.370">
    <property type="match status" value="1"/>
</dbReference>
<dbReference type="PANTHER" id="PTHR30548:SF5">
    <property type="entry name" value="SUBUNIT OF OXYGEN-SENSITIVE 2-HYDROXYISOCAPROYL-COA DEHYDRATASE"/>
    <property type="match status" value="1"/>
</dbReference>
<dbReference type="Pfam" id="PF06050">
    <property type="entry name" value="HGD-D"/>
    <property type="match status" value="1"/>
</dbReference>
<comment type="cofactor">
    <cofactor evidence="1">
        <name>[4Fe-4S] cluster</name>
        <dbReference type="ChEBI" id="CHEBI:49883"/>
    </cofactor>
</comment>
<comment type="similarity">
    <text evidence="2">Belongs to the FldB/FldC dehydratase alpha/beta subunit family.</text>
</comment>
<evidence type="ECO:0000256" key="3">
    <source>
        <dbReference type="ARBA" id="ARBA00022723"/>
    </source>
</evidence>
<dbReference type="Proteomes" id="UP001501510">
    <property type="component" value="Unassembled WGS sequence"/>
</dbReference>
<protein>
    <submittedName>
        <fullName evidence="7">(R)-2-hydroxyisocaproyl-CoA dehydratase subunit beta</fullName>
    </submittedName>
</protein>
<feature type="coiled-coil region" evidence="6">
    <location>
        <begin position="129"/>
        <end position="156"/>
    </location>
</feature>
<name>A0ABP3UER2_9CLOT</name>
<evidence type="ECO:0000256" key="2">
    <source>
        <dbReference type="ARBA" id="ARBA00005806"/>
    </source>
</evidence>
<gene>
    <name evidence="7" type="primary">hadC</name>
    <name evidence="7" type="ORF">GCM10008906_01240</name>
</gene>
<evidence type="ECO:0000256" key="1">
    <source>
        <dbReference type="ARBA" id="ARBA00001966"/>
    </source>
</evidence>
<sequence>MNNIENVLFQMKEVVDNPKKTIKKYIDDTGNKVVGCFPVYCPEEIVHASGMLPVGMWGGQTDISLAKTYFPAFACSIMQSCLEFGLKGVYNDLSAVIIPCLCDTLKCVGQNWKVAIPNVELISLVHPQNRKIEAGIKFLESEYNEVKDKLEKISGHKITDDALNKSIDIYNKHRQVMREFTKVASRYPMTITPTKRQIVMKSAWFMDKEKHTKLVQKLVDELKNKKEEKWEGKKVILSGILADAEDLLKIFEDNKLAVVGDDLAQESRQYRVDVPKGNDPINRLAKLWSIMEGCSLVFDPDKKHGKMLIDSVKESNADGVIVCMMKFCDPEEFDYPIYKKELEKEEIPMLYLEIDQQMENNEQARTRIQGFTEML</sequence>
<dbReference type="Gene3D" id="3.40.50.11890">
    <property type="match status" value="1"/>
</dbReference>
<evidence type="ECO:0000313" key="8">
    <source>
        <dbReference type="Proteomes" id="UP001501510"/>
    </source>
</evidence>
<dbReference type="InterPro" id="IPR010327">
    <property type="entry name" value="FldB/FldC_alpha/beta"/>
</dbReference>
<keyword evidence="8" id="KW-1185">Reference proteome</keyword>
<dbReference type="RefSeq" id="WP_343757778.1">
    <property type="nucleotide sequence ID" value="NZ_BAAACG010000001.1"/>
</dbReference>
<keyword evidence="6" id="KW-0175">Coiled coil</keyword>
<evidence type="ECO:0000313" key="7">
    <source>
        <dbReference type="EMBL" id="GAA0732063.1"/>
    </source>
</evidence>
<reference evidence="8" key="1">
    <citation type="journal article" date="2019" name="Int. J. Syst. Evol. Microbiol.">
        <title>The Global Catalogue of Microorganisms (GCM) 10K type strain sequencing project: providing services to taxonomists for standard genome sequencing and annotation.</title>
        <authorList>
            <consortium name="The Broad Institute Genomics Platform"/>
            <consortium name="The Broad Institute Genome Sequencing Center for Infectious Disease"/>
            <person name="Wu L."/>
            <person name="Ma J."/>
        </authorList>
    </citation>
    <scope>NUCLEOTIDE SEQUENCE [LARGE SCALE GENOMIC DNA]</scope>
    <source>
        <strain evidence="8">JCM 1407</strain>
    </source>
</reference>
<evidence type="ECO:0000256" key="4">
    <source>
        <dbReference type="ARBA" id="ARBA00023004"/>
    </source>
</evidence>
<evidence type="ECO:0000256" key="6">
    <source>
        <dbReference type="SAM" id="Coils"/>
    </source>
</evidence>
<dbReference type="Gene3D" id="3.40.50.11900">
    <property type="match status" value="1"/>
</dbReference>
<organism evidence="7 8">
    <name type="scientific">Clostridium oceanicum</name>
    <dbReference type="NCBI Taxonomy" id="1543"/>
    <lineage>
        <taxon>Bacteria</taxon>
        <taxon>Bacillati</taxon>
        <taxon>Bacillota</taxon>
        <taxon>Clostridia</taxon>
        <taxon>Eubacteriales</taxon>
        <taxon>Clostridiaceae</taxon>
        <taxon>Clostridium</taxon>
    </lineage>
</organism>